<evidence type="ECO:0000256" key="9">
    <source>
        <dbReference type="SAM" id="Phobius"/>
    </source>
</evidence>
<organism evidence="11 12">
    <name type="scientific">Flavihumibacter solisilvae</name>
    <dbReference type="NCBI Taxonomy" id="1349421"/>
    <lineage>
        <taxon>Bacteria</taxon>
        <taxon>Pseudomonadati</taxon>
        <taxon>Bacteroidota</taxon>
        <taxon>Chitinophagia</taxon>
        <taxon>Chitinophagales</taxon>
        <taxon>Chitinophagaceae</taxon>
        <taxon>Flavihumibacter</taxon>
    </lineage>
</organism>
<dbReference type="PROSITE" id="PS50109">
    <property type="entry name" value="HIS_KIN"/>
    <property type="match status" value="1"/>
</dbReference>
<evidence type="ECO:0000256" key="5">
    <source>
        <dbReference type="ARBA" id="ARBA00022741"/>
    </source>
</evidence>
<evidence type="ECO:0000256" key="4">
    <source>
        <dbReference type="ARBA" id="ARBA00022679"/>
    </source>
</evidence>
<dbReference type="STRING" id="1349421.OI18_18055"/>
<keyword evidence="8" id="KW-0902">Two-component regulatory system</keyword>
<dbReference type="InterPro" id="IPR036890">
    <property type="entry name" value="HATPase_C_sf"/>
</dbReference>
<dbReference type="InterPro" id="IPR005467">
    <property type="entry name" value="His_kinase_dom"/>
</dbReference>
<keyword evidence="7" id="KW-0067">ATP-binding</keyword>
<evidence type="ECO:0000313" key="12">
    <source>
        <dbReference type="Proteomes" id="UP000031408"/>
    </source>
</evidence>
<dbReference type="RefSeq" id="WP_039142400.1">
    <property type="nucleotide sequence ID" value="NZ_JSVC01000021.1"/>
</dbReference>
<keyword evidence="6" id="KW-0418">Kinase</keyword>
<comment type="caution">
    <text evidence="11">The sequence shown here is derived from an EMBL/GenBank/DDBJ whole genome shotgun (WGS) entry which is preliminary data.</text>
</comment>
<dbReference type="GO" id="GO:0000155">
    <property type="term" value="F:phosphorelay sensor kinase activity"/>
    <property type="evidence" value="ECO:0007669"/>
    <property type="project" value="InterPro"/>
</dbReference>
<comment type="catalytic activity">
    <reaction evidence="1">
        <text>ATP + protein L-histidine = ADP + protein N-phospho-L-histidine.</text>
        <dbReference type="EC" id="2.7.13.3"/>
    </reaction>
</comment>
<dbReference type="EC" id="2.7.13.3" evidence="2"/>
<name>A0A0C1IRW0_9BACT</name>
<proteinExistence type="predicted"/>
<dbReference type="Pfam" id="PF07730">
    <property type="entry name" value="HisKA_3"/>
    <property type="match status" value="1"/>
</dbReference>
<dbReference type="Gene3D" id="3.30.565.10">
    <property type="entry name" value="Histidine kinase-like ATPase, C-terminal domain"/>
    <property type="match status" value="1"/>
</dbReference>
<dbReference type="PANTHER" id="PTHR24421:SF10">
    <property type="entry name" value="NITRATE_NITRITE SENSOR PROTEIN NARQ"/>
    <property type="match status" value="1"/>
</dbReference>
<keyword evidence="9" id="KW-0812">Transmembrane</keyword>
<feature type="domain" description="Histidine kinase" evidence="10">
    <location>
        <begin position="176"/>
        <end position="269"/>
    </location>
</feature>
<keyword evidence="3" id="KW-0597">Phosphoprotein</keyword>
<dbReference type="GO" id="GO:0016020">
    <property type="term" value="C:membrane"/>
    <property type="evidence" value="ECO:0007669"/>
    <property type="project" value="InterPro"/>
</dbReference>
<evidence type="ECO:0000259" key="10">
    <source>
        <dbReference type="PROSITE" id="PS50109"/>
    </source>
</evidence>
<keyword evidence="5" id="KW-0547">Nucleotide-binding</keyword>
<evidence type="ECO:0000256" key="2">
    <source>
        <dbReference type="ARBA" id="ARBA00012438"/>
    </source>
</evidence>
<dbReference type="InterPro" id="IPR003594">
    <property type="entry name" value="HATPase_dom"/>
</dbReference>
<dbReference type="GO" id="GO:0005524">
    <property type="term" value="F:ATP binding"/>
    <property type="evidence" value="ECO:0007669"/>
    <property type="project" value="UniProtKB-KW"/>
</dbReference>
<protein>
    <recommendedName>
        <fullName evidence="2">histidine kinase</fullName>
        <ecNumber evidence="2">2.7.13.3</ecNumber>
    </recommendedName>
</protein>
<evidence type="ECO:0000256" key="8">
    <source>
        <dbReference type="ARBA" id="ARBA00023012"/>
    </source>
</evidence>
<evidence type="ECO:0000256" key="6">
    <source>
        <dbReference type="ARBA" id="ARBA00022777"/>
    </source>
</evidence>
<sequence length="273" mass="30862">MPDDATRVEIIFSLAGSVIIMLALSGFVVYFIFSSQRKRLRQMREQELLREAYEKEVLTTQIESRDQTLRDISQEIHDNMGQLLSVARINLNILEKEMDDSPQLKRIHDTNHILGDVIRYIRMLSKGLNTDMLTSYGLRESIRFELQRIQQSAMIACEFTTEGEDFAIDAKKEIVIYRMVQEILNNILKHASATRIELSMIYTVNVFLLAINDNGKGFDQVEATSRNIADAGSGLRNLQKRAALVGADLQIKSIPGKGTNILITLPKSAQNAS</sequence>
<dbReference type="SUPFAM" id="SSF55874">
    <property type="entry name" value="ATPase domain of HSP90 chaperone/DNA topoisomerase II/histidine kinase"/>
    <property type="match status" value="1"/>
</dbReference>
<evidence type="ECO:0000256" key="7">
    <source>
        <dbReference type="ARBA" id="ARBA00022840"/>
    </source>
</evidence>
<evidence type="ECO:0000313" key="11">
    <source>
        <dbReference type="EMBL" id="KIC93169.1"/>
    </source>
</evidence>
<accession>A0A0C1IRW0</accession>
<dbReference type="AlphaFoldDB" id="A0A0C1IRW0"/>
<dbReference type="Gene3D" id="1.20.5.1930">
    <property type="match status" value="1"/>
</dbReference>
<dbReference type="EMBL" id="JSVC01000021">
    <property type="protein sequence ID" value="KIC93169.1"/>
    <property type="molecule type" value="Genomic_DNA"/>
</dbReference>
<gene>
    <name evidence="11" type="ORF">OI18_18055</name>
</gene>
<dbReference type="PANTHER" id="PTHR24421">
    <property type="entry name" value="NITRATE/NITRITE SENSOR PROTEIN NARX-RELATED"/>
    <property type="match status" value="1"/>
</dbReference>
<dbReference type="Pfam" id="PF02518">
    <property type="entry name" value="HATPase_c"/>
    <property type="match status" value="1"/>
</dbReference>
<reference evidence="11 12" key="1">
    <citation type="submission" date="2014-11" db="EMBL/GenBank/DDBJ databases">
        <title>Genome sequence of Flavihumibacter solisilvae 3-3.</title>
        <authorList>
            <person name="Zhou G."/>
            <person name="Li M."/>
            <person name="Wang G."/>
        </authorList>
    </citation>
    <scope>NUCLEOTIDE SEQUENCE [LARGE SCALE GENOMIC DNA]</scope>
    <source>
        <strain evidence="11 12">3-3</strain>
    </source>
</reference>
<dbReference type="OrthoDB" id="9760839at2"/>
<keyword evidence="4" id="KW-0808">Transferase</keyword>
<dbReference type="SMART" id="SM00387">
    <property type="entry name" value="HATPase_c"/>
    <property type="match status" value="1"/>
</dbReference>
<dbReference type="CDD" id="cd16917">
    <property type="entry name" value="HATPase_UhpB-NarQ-NarX-like"/>
    <property type="match status" value="1"/>
</dbReference>
<keyword evidence="12" id="KW-1185">Reference proteome</keyword>
<dbReference type="GO" id="GO:0046983">
    <property type="term" value="F:protein dimerization activity"/>
    <property type="evidence" value="ECO:0007669"/>
    <property type="project" value="InterPro"/>
</dbReference>
<evidence type="ECO:0000256" key="3">
    <source>
        <dbReference type="ARBA" id="ARBA00022553"/>
    </source>
</evidence>
<feature type="transmembrane region" description="Helical" evidence="9">
    <location>
        <begin position="12"/>
        <end position="33"/>
    </location>
</feature>
<dbReference type="InterPro" id="IPR011712">
    <property type="entry name" value="Sig_transdc_His_kin_sub3_dim/P"/>
</dbReference>
<dbReference type="Proteomes" id="UP000031408">
    <property type="component" value="Unassembled WGS sequence"/>
</dbReference>
<evidence type="ECO:0000256" key="1">
    <source>
        <dbReference type="ARBA" id="ARBA00000085"/>
    </source>
</evidence>
<keyword evidence="9" id="KW-1133">Transmembrane helix</keyword>
<keyword evidence="9" id="KW-0472">Membrane</keyword>
<dbReference type="InterPro" id="IPR050482">
    <property type="entry name" value="Sensor_HK_TwoCompSys"/>
</dbReference>